<dbReference type="Pfam" id="PF18425">
    <property type="entry name" value="CspB_prodomain"/>
    <property type="match status" value="1"/>
</dbReference>
<evidence type="ECO:0000256" key="4">
    <source>
        <dbReference type="ARBA" id="ARBA00022825"/>
    </source>
</evidence>
<dbReference type="SUPFAM" id="SSF52743">
    <property type="entry name" value="Subtilisin-like"/>
    <property type="match status" value="1"/>
</dbReference>
<dbReference type="PANTHER" id="PTHR43806:SF11">
    <property type="entry name" value="CEREVISIN-RELATED"/>
    <property type="match status" value="1"/>
</dbReference>
<dbReference type="PIRSF" id="PIRSF037894">
    <property type="entry name" value="Subtilisin_rel_CspABC"/>
    <property type="match status" value="1"/>
</dbReference>
<dbReference type="PROSITE" id="PS00137">
    <property type="entry name" value="SUBTILASE_HIS"/>
    <property type="match status" value="1"/>
</dbReference>
<feature type="domain" description="Peptidase S8/S53" evidence="8">
    <location>
        <begin position="117"/>
        <end position="304"/>
    </location>
</feature>
<evidence type="ECO:0000256" key="3">
    <source>
        <dbReference type="ARBA" id="ARBA00022801"/>
    </source>
</evidence>
<dbReference type="InterPro" id="IPR015500">
    <property type="entry name" value="Peptidase_S8_subtilisin-rel"/>
</dbReference>
<gene>
    <name evidence="10" type="ORF">SAMN05216529_107225</name>
</gene>
<dbReference type="Proteomes" id="UP000254051">
    <property type="component" value="Unassembled WGS sequence"/>
</dbReference>
<dbReference type="Gene3D" id="3.30.70.2980">
    <property type="match status" value="1"/>
</dbReference>
<dbReference type="Gene3D" id="2.60.120.1290">
    <property type="match status" value="1"/>
</dbReference>
<evidence type="ECO:0000256" key="6">
    <source>
        <dbReference type="PROSITE-ProRule" id="PRU01240"/>
    </source>
</evidence>
<organism evidence="10 11">
    <name type="scientific">Faecalicatena contorta</name>
    <dbReference type="NCBI Taxonomy" id="39482"/>
    <lineage>
        <taxon>Bacteria</taxon>
        <taxon>Bacillati</taxon>
        <taxon>Bacillota</taxon>
        <taxon>Clostridia</taxon>
        <taxon>Lachnospirales</taxon>
        <taxon>Lachnospiraceae</taxon>
        <taxon>Faecalicatena</taxon>
    </lineage>
</organism>
<dbReference type="AlphaFoldDB" id="A0A315ZXA0"/>
<feature type="domain" description="Peptidase S8/S53" evidence="8">
    <location>
        <begin position="444"/>
        <end position="570"/>
    </location>
</feature>
<dbReference type="InterPro" id="IPR041365">
    <property type="entry name" value="CspB_prodomain"/>
</dbReference>
<evidence type="ECO:0000256" key="5">
    <source>
        <dbReference type="PIRSR" id="PIRSR615500-1"/>
    </source>
</evidence>
<feature type="compositionally biased region" description="Polar residues" evidence="7">
    <location>
        <begin position="191"/>
        <end position="201"/>
    </location>
</feature>
<keyword evidence="3 6" id="KW-0378">Hydrolase</keyword>
<dbReference type="PANTHER" id="PTHR43806">
    <property type="entry name" value="PEPTIDASE S8"/>
    <property type="match status" value="1"/>
</dbReference>
<dbReference type="Gene3D" id="3.40.50.200">
    <property type="entry name" value="Peptidase S8/S53 domain"/>
    <property type="match status" value="1"/>
</dbReference>
<sequence length="580" mass="63135">MSQKVENLLNLALDATEEERLKSLELAVGYNPVDREWDLIIKYSGSLETVNELATSVTELSNEYAIITIRESLIPVLTLIPQVEFIEKPKRLFFQVVNGKRVSCIDPVQRAPFSLFGRGTLVAVLDSGIDYTLADFRNPDGTTRIRALWDQTITGNPPAGYNIGTEYTMAEINEALSQDNRMERERIVPSRDTSGHGTSVTGIAAGNGAGSPNRLNAGVASESELLIVKLGTPRPEGFPRTTELMMAVDYAVRKGLEYQMPVAINISFGNTYGSHDGTSLLERFLDDISNYWKSVICVGSGNEGTSSGHTSGILTQGVEERIQLGVQVNEPTLNVQVWKSYVDDVDISIESPSGVRVGPLQQILGPQRFTLGGTEILLYYGEPSPYSVRQEIFIDLLPRYTYIDSGVWQIILTPRRVVTGEYQMWLPSQGVLNVGTGFLFPKSDVTLTIPSTASRVITVGAYNALTFTYADFSGRGAAGVVGYPTAAKPDLVAPGVRVTTVVPGGAYAEVTGTSFATPFVTGSAALLMEWGIVNGYDAYLYGEKVKAYLRRGARELPGFSVWPNNQMGYGALCVRDSIPV</sequence>
<proteinExistence type="inferred from homology"/>
<dbReference type="InterPro" id="IPR034045">
    <property type="entry name" value="Pep_S8_CspA-like"/>
</dbReference>
<comment type="similarity">
    <text evidence="1 6">Belongs to the peptidase S8 family.</text>
</comment>
<evidence type="ECO:0000256" key="7">
    <source>
        <dbReference type="SAM" id="MobiDB-lite"/>
    </source>
</evidence>
<dbReference type="Pfam" id="PF00082">
    <property type="entry name" value="Peptidase_S8"/>
    <property type="match status" value="2"/>
</dbReference>
<dbReference type="GO" id="GO:0006508">
    <property type="term" value="P:proteolysis"/>
    <property type="evidence" value="ECO:0007669"/>
    <property type="project" value="UniProtKB-KW"/>
</dbReference>
<keyword evidence="2 6" id="KW-0645">Protease</keyword>
<dbReference type="InterPro" id="IPR036852">
    <property type="entry name" value="Peptidase_S8/S53_dom_sf"/>
</dbReference>
<evidence type="ECO:0000259" key="8">
    <source>
        <dbReference type="Pfam" id="PF00082"/>
    </source>
</evidence>
<dbReference type="InterPro" id="IPR022398">
    <property type="entry name" value="Peptidase_S8_His-AS"/>
</dbReference>
<keyword evidence="4 6" id="KW-0720">Serine protease</keyword>
<evidence type="ECO:0000256" key="2">
    <source>
        <dbReference type="ARBA" id="ARBA00022670"/>
    </source>
</evidence>
<dbReference type="RefSeq" id="WP_109711935.1">
    <property type="nucleotide sequence ID" value="NZ_QGDS01000007.1"/>
</dbReference>
<evidence type="ECO:0000313" key="10">
    <source>
        <dbReference type="EMBL" id="SUQ14762.1"/>
    </source>
</evidence>
<feature type="active site" description="Charge relay system" evidence="5 6">
    <location>
        <position position="126"/>
    </location>
</feature>
<dbReference type="PRINTS" id="PR00723">
    <property type="entry name" value="SUBTILISIN"/>
</dbReference>
<name>A0A315ZXA0_9FIRM</name>
<evidence type="ECO:0000259" key="9">
    <source>
        <dbReference type="Pfam" id="PF18425"/>
    </source>
</evidence>
<dbReference type="EMBL" id="UHJJ01000007">
    <property type="protein sequence ID" value="SUQ14762.1"/>
    <property type="molecule type" value="Genomic_DNA"/>
</dbReference>
<dbReference type="CDD" id="cd07478">
    <property type="entry name" value="Peptidases_S8_CspA-like"/>
    <property type="match status" value="1"/>
</dbReference>
<dbReference type="InterPro" id="IPR000209">
    <property type="entry name" value="Peptidase_S8/S53_dom"/>
</dbReference>
<accession>A0A315ZXA0</accession>
<reference evidence="11" key="1">
    <citation type="submission" date="2017-07" db="EMBL/GenBank/DDBJ databases">
        <authorList>
            <person name="Varghese N."/>
            <person name="Submissions S."/>
        </authorList>
    </citation>
    <scope>NUCLEOTIDE SEQUENCE [LARGE SCALE GENOMIC DNA]</scope>
    <source>
        <strain evidence="11">NLAE-zl-C134</strain>
    </source>
</reference>
<dbReference type="InterPro" id="IPR050131">
    <property type="entry name" value="Peptidase_S8_subtilisin-like"/>
</dbReference>
<feature type="active site" description="Charge relay system" evidence="5 6">
    <location>
        <position position="196"/>
    </location>
</feature>
<feature type="region of interest" description="Disordered" evidence="7">
    <location>
        <begin position="190"/>
        <end position="211"/>
    </location>
</feature>
<dbReference type="InterPro" id="IPR023828">
    <property type="entry name" value="Peptidase_S8_Ser-AS"/>
</dbReference>
<keyword evidence="11" id="KW-1185">Reference proteome</keyword>
<feature type="domain" description="Csp protease B prodomain" evidence="9">
    <location>
        <begin position="3"/>
        <end position="90"/>
    </location>
</feature>
<dbReference type="PROSITE" id="PS00138">
    <property type="entry name" value="SUBTILASE_SER"/>
    <property type="match status" value="1"/>
</dbReference>
<feature type="active site" description="Charge relay system" evidence="5 6">
    <location>
        <position position="514"/>
    </location>
</feature>
<dbReference type="PROSITE" id="PS51892">
    <property type="entry name" value="SUBTILASE"/>
    <property type="match status" value="1"/>
</dbReference>
<protein>
    <submittedName>
        <fullName evidence="10">Subtilase family protein</fullName>
    </submittedName>
</protein>
<evidence type="ECO:0000313" key="11">
    <source>
        <dbReference type="Proteomes" id="UP000254051"/>
    </source>
</evidence>
<dbReference type="InterPro" id="IPR017310">
    <property type="entry name" value="Pept_S8A_subtilisin_clostridia"/>
</dbReference>
<dbReference type="GO" id="GO:0004252">
    <property type="term" value="F:serine-type endopeptidase activity"/>
    <property type="evidence" value="ECO:0007669"/>
    <property type="project" value="UniProtKB-UniRule"/>
</dbReference>
<evidence type="ECO:0000256" key="1">
    <source>
        <dbReference type="ARBA" id="ARBA00011073"/>
    </source>
</evidence>
<dbReference type="OrthoDB" id="9762689at2"/>